<dbReference type="GO" id="GO:0035091">
    <property type="term" value="F:phosphatidylinositol binding"/>
    <property type="evidence" value="ECO:0007669"/>
    <property type="project" value="TreeGrafter"/>
</dbReference>
<dbReference type="Pfam" id="PF04366">
    <property type="entry name" value="Ysc84"/>
    <property type="match status" value="1"/>
</dbReference>
<dbReference type="InterPro" id="IPR007461">
    <property type="entry name" value="Ysc84_actin-binding"/>
</dbReference>
<dbReference type="InterPro" id="IPR051702">
    <property type="entry name" value="SH3_domain_YSC84-like"/>
</dbReference>
<organism evidence="2">
    <name type="scientific">marine metagenome</name>
    <dbReference type="NCBI Taxonomy" id="408172"/>
    <lineage>
        <taxon>unclassified sequences</taxon>
        <taxon>metagenomes</taxon>
        <taxon>ecological metagenomes</taxon>
    </lineage>
</organism>
<feature type="domain" description="Ysc84 actin-binding" evidence="1">
    <location>
        <begin position="100"/>
        <end position="176"/>
    </location>
</feature>
<dbReference type="PANTHER" id="PTHR15629:SF2">
    <property type="entry name" value="SH3 DOMAIN-CONTAINING YSC84-LIKE PROTEIN 1"/>
    <property type="match status" value="1"/>
</dbReference>
<dbReference type="PANTHER" id="PTHR15629">
    <property type="entry name" value="SH3YL1 PROTEIN"/>
    <property type="match status" value="1"/>
</dbReference>
<gene>
    <name evidence="2" type="ORF">METZ01_LOCUS379505</name>
</gene>
<proteinExistence type="predicted"/>
<sequence length="176" mass="18722">MKKTVLFILLLSFFSTNVQAEEDERQKLLGDSVSVVEEIMNSPDQEIPTTLIAQAKAILIFPTMVKAGFLLGGRYGGGVASIRSKSTGEFGPPTFLTQSGLSFGFQIGAEAVDLILLVMTERGLKSLLQDQFTLGVDAAVSAGPIGRHAEAAADVRMQGEIYSYSRSKGAFAGVSL</sequence>
<dbReference type="EMBL" id="UINC01139848">
    <property type="protein sequence ID" value="SVD26651.1"/>
    <property type="molecule type" value="Genomic_DNA"/>
</dbReference>
<name>A0A382TYT0_9ZZZZ</name>
<protein>
    <recommendedName>
        <fullName evidence="1">Ysc84 actin-binding domain-containing protein</fullName>
    </recommendedName>
</protein>
<evidence type="ECO:0000313" key="2">
    <source>
        <dbReference type="EMBL" id="SVD26651.1"/>
    </source>
</evidence>
<reference evidence="2" key="1">
    <citation type="submission" date="2018-05" db="EMBL/GenBank/DDBJ databases">
        <authorList>
            <person name="Lanie J.A."/>
            <person name="Ng W.-L."/>
            <person name="Kazmierczak K.M."/>
            <person name="Andrzejewski T.M."/>
            <person name="Davidsen T.M."/>
            <person name="Wayne K.J."/>
            <person name="Tettelin H."/>
            <person name="Glass J.I."/>
            <person name="Rusch D."/>
            <person name="Podicherti R."/>
            <person name="Tsui H.-C.T."/>
            <person name="Winkler M.E."/>
        </authorList>
    </citation>
    <scope>NUCLEOTIDE SEQUENCE</scope>
</reference>
<dbReference type="AlphaFoldDB" id="A0A382TYT0"/>
<accession>A0A382TYT0</accession>
<feature type="non-terminal residue" evidence="2">
    <location>
        <position position="176"/>
    </location>
</feature>
<feature type="non-terminal residue" evidence="2">
    <location>
        <position position="1"/>
    </location>
</feature>
<evidence type="ECO:0000259" key="1">
    <source>
        <dbReference type="Pfam" id="PF04366"/>
    </source>
</evidence>
<dbReference type="CDD" id="cd11524">
    <property type="entry name" value="SYLF"/>
    <property type="match status" value="1"/>
</dbReference>